<feature type="non-terminal residue" evidence="1">
    <location>
        <position position="1"/>
    </location>
</feature>
<dbReference type="Proteomes" id="UP000006729">
    <property type="component" value="Chromosome 14"/>
</dbReference>
<keyword evidence="2" id="KW-1185">Reference proteome</keyword>
<evidence type="ECO:0000313" key="1">
    <source>
        <dbReference type="EMBL" id="KAI9381672.1"/>
    </source>
</evidence>
<dbReference type="EMBL" id="CM009303">
    <property type="protein sequence ID" value="KAI9381672.1"/>
    <property type="molecule type" value="Genomic_DNA"/>
</dbReference>
<organism evidence="1 2">
    <name type="scientific">Populus trichocarpa</name>
    <name type="common">Western balsam poplar</name>
    <name type="synonym">Populus balsamifera subsp. trichocarpa</name>
    <dbReference type="NCBI Taxonomy" id="3694"/>
    <lineage>
        <taxon>Eukaryota</taxon>
        <taxon>Viridiplantae</taxon>
        <taxon>Streptophyta</taxon>
        <taxon>Embryophyta</taxon>
        <taxon>Tracheophyta</taxon>
        <taxon>Spermatophyta</taxon>
        <taxon>Magnoliopsida</taxon>
        <taxon>eudicotyledons</taxon>
        <taxon>Gunneridae</taxon>
        <taxon>Pentapetalae</taxon>
        <taxon>rosids</taxon>
        <taxon>fabids</taxon>
        <taxon>Malpighiales</taxon>
        <taxon>Salicaceae</taxon>
        <taxon>Saliceae</taxon>
        <taxon>Populus</taxon>
    </lineage>
</organism>
<protein>
    <submittedName>
        <fullName evidence="1">Uncharacterized protein</fullName>
    </submittedName>
</protein>
<evidence type="ECO:0000313" key="2">
    <source>
        <dbReference type="Proteomes" id="UP000006729"/>
    </source>
</evidence>
<accession>A0ACC0RXW4</accession>
<name>A0ACC0RXW4_POPTR</name>
<comment type="caution">
    <text evidence="1">The sequence shown here is derived from an EMBL/GenBank/DDBJ whole genome shotgun (WGS) entry which is preliminary data.</text>
</comment>
<sequence>GQGEEVKSKSEAQVEIQEKLCNYALTSVEKEEAHSPDDVQRLYLVLGPESGERPVEEKQSPHSGSKKGSSSTDDDGGSSSASAGKNGSEGGRGNQLINLNIEKEPLLRLMVMGRKSLPDPRKRSQPYWGFVDLFTTKLEDVKNALSFVAEYDTAATRGYRHKYPARALGEGIYRIPRHNNPGKRMHTHLVYRLELPSKDKEDEPQESLNIEREGSFIIHIKNPGQHGRSPQFTGLQNKRKARFPAHLQGQFGHIRLRGMGMELKTECEGDDDLASCSDLVKTFGETAPTSPLLEGIWT</sequence>
<gene>
    <name evidence="1" type="ORF">POPTR_014G003300v4</name>
</gene>
<reference evidence="1 2" key="1">
    <citation type="journal article" date="2006" name="Science">
        <title>The genome of black cottonwood, Populus trichocarpa (Torr. &amp; Gray).</title>
        <authorList>
            <person name="Tuskan G.A."/>
            <person name="Difazio S."/>
            <person name="Jansson S."/>
            <person name="Bohlmann J."/>
            <person name="Grigoriev I."/>
            <person name="Hellsten U."/>
            <person name="Putnam N."/>
            <person name="Ralph S."/>
            <person name="Rombauts S."/>
            <person name="Salamov A."/>
            <person name="Schein J."/>
            <person name="Sterck L."/>
            <person name="Aerts A."/>
            <person name="Bhalerao R.R."/>
            <person name="Bhalerao R.P."/>
            <person name="Blaudez D."/>
            <person name="Boerjan W."/>
            <person name="Brun A."/>
            <person name="Brunner A."/>
            <person name="Busov V."/>
            <person name="Campbell M."/>
            <person name="Carlson J."/>
            <person name="Chalot M."/>
            <person name="Chapman J."/>
            <person name="Chen G.L."/>
            <person name="Cooper D."/>
            <person name="Coutinho P.M."/>
            <person name="Couturier J."/>
            <person name="Covert S."/>
            <person name="Cronk Q."/>
            <person name="Cunningham R."/>
            <person name="Davis J."/>
            <person name="Degroeve S."/>
            <person name="Dejardin A."/>
            <person name="Depamphilis C."/>
            <person name="Detter J."/>
            <person name="Dirks B."/>
            <person name="Dubchak I."/>
            <person name="Duplessis S."/>
            <person name="Ehlting J."/>
            <person name="Ellis B."/>
            <person name="Gendler K."/>
            <person name="Goodstein D."/>
            <person name="Gribskov M."/>
            <person name="Grimwood J."/>
            <person name="Groover A."/>
            <person name="Gunter L."/>
            <person name="Hamberger B."/>
            <person name="Heinze B."/>
            <person name="Helariutta Y."/>
            <person name="Henrissat B."/>
            <person name="Holligan D."/>
            <person name="Holt R."/>
            <person name="Huang W."/>
            <person name="Islam-Faridi N."/>
            <person name="Jones S."/>
            <person name="Jones-Rhoades M."/>
            <person name="Jorgensen R."/>
            <person name="Joshi C."/>
            <person name="Kangasjarvi J."/>
            <person name="Karlsson J."/>
            <person name="Kelleher C."/>
            <person name="Kirkpatrick R."/>
            <person name="Kirst M."/>
            <person name="Kohler A."/>
            <person name="Kalluri U."/>
            <person name="Larimer F."/>
            <person name="Leebens-Mack J."/>
            <person name="Leple J.C."/>
            <person name="Locascio P."/>
            <person name="Lou Y."/>
            <person name="Lucas S."/>
            <person name="Martin F."/>
            <person name="Montanini B."/>
            <person name="Napoli C."/>
            <person name="Nelson D.R."/>
            <person name="Nelson C."/>
            <person name="Nieminen K."/>
            <person name="Nilsson O."/>
            <person name="Pereda V."/>
            <person name="Peter G."/>
            <person name="Philippe R."/>
            <person name="Pilate G."/>
            <person name="Poliakov A."/>
            <person name="Razumovskaya J."/>
            <person name="Richardson P."/>
            <person name="Rinaldi C."/>
            <person name="Ritland K."/>
            <person name="Rouze P."/>
            <person name="Ryaboy D."/>
            <person name="Schmutz J."/>
            <person name="Schrader J."/>
            <person name="Segerman B."/>
            <person name="Shin H."/>
            <person name="Siddiqui A."/>
            <person name="Sterky F."/>
            <person name="Terry A."/>
            <person name="Tsai C.J."/>
            <person name="Uberbacher E."/>
            <person name="Unneberg P."/>
            <person name="Vahala J."/>
            <person name="Wall K."/>
            <person name="Wessler S."/>
            <person name="Yang G."/>
            <person name="Yin T."/>
            <person name="Douglas C."/>
            <person name="Marra M."/>
            <person name="Sandberg G."/>
            <person name="Van de Peer Y."/>
            <person name="Rokhsar D."/>
        </authorList>
    </citation>
    <scope>NUCLEOTIDE SEQUENCE [LARGE SCALE GENOMIC DNA]</scope>
    <source>
        <strain evidence="2">cv. Nisqually</strain>
    </source>
</reference>
<proteinExistence type="predicted"/>